<evidence type="ECO:0000256" key="1">
    <source>
        <dbReference type="ARBA" id="ARBA00004123"/>
    </source>
</evidence>
<comment type="subcellular location">
    <subcellularLocation>
        <location evidence="1">Nucleus</location>
    </subcellularLocation>
</comment>
<evidence type="ECO:0000313" key="5">
    <source>
        <dbReference type="EMBL" id="GMH63345.1"/>
    </source>
</evidence>
<dbReference type="InterPro" id="IPR045281">
    <property type="entry name" value="CONSTANS-like"/>
</dbReference>
<evidence type="ECO:0000259" key="4">
    <source>
        <dbReference type="PROSITE" id="PS51017"/>
    </source>
</evidence>
<comment type="caution">
    <text evidence="5">The sequence shown here is derived from an EMBL/GenBank/DDBJ whole genome shotgun (WGS) entry which is preliminary data.</text>
</comment>
<dbReference type="AlphaFoldDB" id="A0A9W7A4Y3"/>
<feature type="compositionally biased region" description="Polar residues" evidence="3">
    <location>
        <begin position="63"/>
        <end position="73"/>
    </location>
</feature>
<dbReference type="InterPro" id="IPR010402">
    <property type="entry name" value="CCT_domain"/>
</dbReference>
<feature type="region of interest" description="Disordered" evidence="3">
    <location>
        <begin position="20"/>
        <end position="88"/>
    </location>
</feature>
<dbReference type="EMBL" id="BRXZ01002493">
    <property type="protein sequence ID" value="GMH63345.1"/>
    <property type="molecule type" value="Genomic_DNA"/>
</dbReference>
<dbReference type="PANTHER" id="PTHR31319:SF77">
    <property type="entry name" value="ZINC FINGER PROTEIN CONSTANS-LIKE 4"/>
    <property type="match status" value="1"/>
</dbReference>
<dbReference type="GO" id="GO:0005634">
    <property type="term" value="C:nucleus"/>
    <property type="evidence" value="ECO:0007669"/>
    <property type="project" value="UniProtKB-SubCell"/>
</dbReference>
<dbReference type="PANTHER" id="PTHR31319">
    <property type="entry name" value="ZINC FINGER PROTEIN CONSTANS-LIKE 4"/>
    <property type="match status" value="1"/>
</dbReference>
<feature type="compositionally biased region" description="Basic residues" evidence="3">
    <location>
        <begin position="181"/>
        <end position="193"/>
    </location>
</feature>
<protein>
    <recommendedName>
        <fullName evidence="4">CCT domain-containing protein</fullName>
    </recommendedName>
</protein>
<dbReference type="OrthoDB" id="153872at2759"/>
<reference evidence="5" key="1">
    <citation type="submission" date="2022-07" db="EMBL/GenBank/DDBJ databases">
        <title>Genome analysis of Parmales, a sister group of diatoms, reveals the evolutionary specialization of diatoms from phago-mixotrophs to photoautotrophs.</title>
        <authorList>
            <person name="Ban H."/>
            <person name="Sato S."/>
            <person name="Yoshikawa S."/>
            <person name="Kazumasa Y."/>
            <person name="Nakamura Y."/>
            <person name="Ichinomiya M."/>
            <person name="Saitoh K."/>
            <person name="Sato N."/>
            <person name="Blanc-Mathieu R."/>
            <person name="Endo H."/>
            <person name="Kuwata A."/>
            <person name="Ogata H."/>
        </authorList>
    </citation>
    <scope>NUCLEOTIDE SEQUENCE</scope>
</reference>
<gene>
    <name evidence="5" type="ORF">TrRE_jg9113</name>
</gene>
<feature type="region of interest" description="Disordered" evidence="3">
    <location>
        <begin position="165"/>
        <end position="194"/>
    </location>
</feature>
<evidence type="ECO:0000313" key="6">
    <source>
        <dbReference type="Proteomes" id="UP001165082"/>
    </source>
</evidence>
<keyword evidence="6" id="KW-1185">Reference proteome</keyword>
<feature type="non-terminal residue" evidence="5">
    <location>
        <position position="1"/>
    </location>
</feature>
<name>A0A9W7A4Y3_9STRA</name>
<accession>A0A9W7A4Y3</accession>
<feature type="domain" description="CCT" evidence="4">
    <location>
        <begin position="271"/>
        <end position="313"/>
    </location>
</feature>
<dbReference type="PROSITE" id="PS51017">
    <property type="entry name" value="CCT"/>
    <property type="match status" value="1"/>
</dbReference>
<keyword evidence="2" id="KW-0539">Nucleus</keyword>
<proteinExistence type="predicted"/>
<evidence type="ECO:0000256" key="3">
    <source>
        <dbReference type="SAM" id="MobiDB-lite"/>
    </source>
</evidence>
<sequence>SRSSSIDLLANAAFLKAIPGAPPVPAPALPPPPLPPPQQQERRERMDSISSLMEAVEQRSRSDSFASVASTNSGEGGQHKYGTRGRMRSYSNPEGMERYSYAPAIGIVPAIGVVPTAGAAVVPQNRTLQLMAELERRKDEKVSYIDDMMINSAYGPPLPTIYDYSDLSLKGRPPSQPKSNPKSKSKSKTKFMRSRAPSIDLSTVPVVDVNPDPLTSKVAYDSLKQKKEPLLDAMSKAEGTEAGQIYPHAIGGYKGVYNKDGRIGIYTAKERSAILERFRDKRQRRVWVKKIRYGCRKNLADRRIRVKGRFVKMTPEQAAVALAKQIEEQRLQQDQGQQEQQPEDVEIYERTRRYTIG</sequence>
<feature type="compositionally biased region" description="Pro residues" evidence="3">
    <location>
        <begin position="20"/>
        <end position="38"/>
    </location>
</feature>
<organism evidence="5 6">
    <name type="scientific">Triparma retinervis</name>
    <dbReference type="NCBI Taxonomy" id="2557542"/>
    <lineage>
        <taxon>Eukaryota</taxon>
        <taxon>Sar</taxon>
        <taxon>Stramenopiles</taxon>
        <taxon>Ochrophyta</taxon>
        <taxon>Bolidophyceae</taxon>
        <taxon>Parmales</taxon>
        <taxon>Triparmaceae</taxon>
        <taxon>Triparma</taxon>
    </lineage>
</organism>
<evidence type="ECO:0000256" key="2">
    <source>
        <dbReference type="ARBA" id="ARBA00023242"/>
    </source>
</evidence>
<dbReference type="Proteomes" id="UP001165082">
    <property type="component" value="Unassembled WGS sequence"/>
</dbReference>
<dbReference type="Pfam" id="PF06203">
    <property type="entry name" value="CCT"/>
    <property type="match status" value="1"/>
</dbReference>